<protein>
    <submittedName>
        <fullName evidence="1">Uncharacterized protein</fullName>
    </submittedName>
</protein>
<reference evidence="1" key="1">
    <citation type="submission" date="2016-05" db="EMBL/GenBank/DDBJ databases">
        <title>Microbial solvent formation.</title>
        <authorList>
            <person name="Poehlein A."/>
            <person name="Montoya Solano J.D."/>
            <person name="Flitsch S."/>
            <person name="Krabben P."/>
            <person name="Duerre P."/>
            <person name="Daniel R."/>
        </authorList>
    </citation>
    <scope>NUCLEOTIDE SEQUENCE [LARGE SCALE GENOMIC DNA]</scope>
    <source>
        <strain evidence="1">DSM 2619</strain>
    </source>
</reference>
<comment type="caution">
    <text evidence="1">The sequence shown here is derived from an EMBL/GenBank/DDBJ whole genome shotgun (WGS) entry which is preliminary data.</text>
</comment>
<accession>A0A1S8TKU1</accession>
<organism evidence="1 2">
    <name type="scientific">Clostridium puniceum</name>
    <dbReference type="NCBI Taxonomy" id="29367"/>
    <lineage>
        <taxon>Bacteria</taxon>
        <taxon>Bacillati</taxon>
        <taxon>Bacillota</taxon>
        <taxon>Clostridia</taxon>
        <taxon>Eubacteriales</taxon>
        <taxon>Clostridiaceae</taxon>
        <taxon>Clostridium</taxon>
    </lineage>
</organism>
<name>A0A1S8TKU1_9CLOT</name>
<proteinExistence type="predicted"/>
<dbReference type="EMBL" id="LZZM01000127">
    <property type="protein sequence ID" value="OOM78341.1"/>
    <property type="molecule type" value="Genomic_DNA"/>
</dbReference>
<dbReference type="OrthoDB" id="9788881at2"/>
<sequence>MKKHQYTREELIENNNISSAIFLLDQKVEPSEYIWSSYTMFIGKKKKN</sequence>
<evidence type="ECO:0000313" key="2">
    <source>
        <dbReference type="Proteomes" id="UP000190890"/>
    </source>
</evidence>
<dbReference type="RefSeq" id="WP_158078741.1">
    <property type="nucleotide sequence ID" value="NZ_LZZM01000127.1"/>
</dbReference>
<dbReference type="STRING" id="29367.CLPUN_19500"/>
<keyword evidence="2" id="KW-1185">Reference proteome</keyword>
<dbReference type="Proteomes" id="UP000190890">
    <property type="component" value="Unassembled WGS sequence"/>
</dbReference>
<dbReference type="AlphaFoldDB" id="A0A1S8TKU1"/>
<evidence type="ECO:0000313" key="1">
    <source>
        <dbReference type="EMBL" id="OOM78341.1"/>
    </source>
</evidence>
<gene>
    <name evidence="1" type="ORF">CLPUN_19500</name>
</gene>